<keyword evidence="2" id="KW-1133">Transmembrane helix</keyword>
<organism evidence="3 4">
    <name type="scientific">Motilibacter deserti</name>
    <dbReference type="NCBI Taxonomy" id="2714956"/>
    <lineage>
        <taxon>Bacteria</taxon>
        <taxon>Bacillati</taxon>
        <taxon>Actinomycetota</taxon>
        <taxon>Actinomycetes</taxon>
        <taxon>Motilibacterales</taxon>
        <taxon>Motilibacteraceae</taxon>
        <taxon>Motilibacter</taxon>
    </lineage>
</organism>
<evidence type="ECO:0000256" key="1">
    <source>
        <dbReference type="SAM" id="MobiDB-lite"/>
    </source>
</evidence>
<dbReference type="RefSeq" id="WP_166276287.1">
    <property type="nucleotide sequence ID" value="NZ_JAANNP010000001.1"/>
</dbReference>
<proteinExistence type="predicted"/>
<evidence type="ECO:0000313" key="4">
    <source>
        <dbReference type="Proteomes" id="UP000800981"/>
    </source>
</evidence>
<protein>
    <submittedName>
        <fullName evidence="3">Trp biosynthesis-associated membrane protein</fullName>
    </submittedName>
</protein>
<evidence type="ECO:0000313" key="3">
    <source>
        <dbReference type="EMBL" id="NHC12240.1"/>
    </source>
</evidence>
<feature type="region of interest" description="Disordered" evidence="1">
    <location>
        <begin position="1"/>
        <end position="23"/>
    </location>
</feature>
<feature type="region of interest" description="Disordered" evidence="1">
    <location>
        <begin position="180"/>
        <end position="203"/>
    </location>
</feature>
<feature type="transmembrane region" description="Helical" evidence="2">
    <location>
        <begin position="98"/>
        <end position="118"/>
    </location>
</feature>
<name>A0ABX0GR32_9ACTN</name>
<dbReference type="EMBL" id="JAANNP010000001">
    <property type="protein sequence ID" value="NHC12240.1"/>
    <property type="molecule type" value="Genomic_DNA"/>
</dbReference>
<keyword evidence="4" id="KW-1185">Reference proteome</keyword>
<keyword evidence="2" id="KW-0812">Transmembrane</keyword>
<gene>
    <name evidence="3" type="ORF">G9H71_00400</name>
</gene>
<accession>A0ABX0GR32</accession>
<feature type="transmembrane region" description="Helical" evidence="2">
    <location>
        <begin position="28"/>
        <end position="50"/>
    </location>
</feature>
<dbReference type="Pfam" id="PF09534">
    <property type="entry name" value="Trp_oprn_chp"/>
    <property type="match status" value="1"/>
</dbReference>
<feature type="transmembrane region" description="Helical" evidence="2">
    <location>
        <begin position="138"/>
        <end position="164"/>
    </location>
</feature>
<comment type="caution">
    <text evidence="3">The sequence shown here is derived from an EMBL/GenBank/DDBJ whole genome shotgun (WGS) entry which is preliminary data.</text>
</comment>
<evidence type="ECO:0000256" key="2">
    <source>
        <dbReference type="SAM" id="Phobius"/>
    </source>
</evidence>
<dbReference type="Proteomes" id="UP000800981">
    <property type="component" value="Unassembled WGS sequence"/>
</dbReference>
<dbReference type="InterPro" id="IPR019051">
    <property type="entry name" value="Trp_biosyn_TM_oprn/chp"/>
</dbReference>
<sequence>MTSDQGKRSPRVGDSQPGARRGARDRGLVLAAVVAAGAVALLSGGRTWATARAVGTPVAAPPVPLTAGDLAPAVSALGLVALAGAAGLLAARGPLRRLVAVLVLLSGAGLAVVAGRAGTSESAAAREASESLPGGTSIGVAFSAWPWVAVVAGLVLAAAGFVAVARSGRWAALGARYDAPDGGRRAAPKDAWAALDRGEDPTD</sequence>
<reference evidence="3 4" key="1">
    <citation type="submission" date="2020-03" db="EMBL/GenBank/DDBJ databases">
        <title>Two novel Motilibacter sp.</title>
        <authorList>
            <person name="Liu S."/>
        </authorList>
    </citation>
    <scope>NUCLEOTIDE SEQUENCE [LARGE SCALE GENOMIC DNA]</scope>
    <source>
        <strain evidence="3 4">E257</strain>
    </source>
</reference>
<keyword evidence="2" id="KW-0472">Membrane</keyword>
<feature type="transmembrane region" description="Helical" evidence="2">
    <location>
        <begin position="70"/>
        <end position="91"/>
    </location>
</feature>